<evidence type="ECO:0000256" key="1">
    <source>
        <dbReference type="SAM" id="MobiDB-lite"/>
    </source>
</evidence>
<protein>
    <submittedName>
        <fullName evidence="4">Uncharacterized protein</fullName>
    </submittedName>
</protein>
<dbReference type="Pfam" id="PF13487">
    <property type="entry name" value="HD_5"/>
    <property type="match status" value="1"/>
</dbReference>
<dbReference type="InterPro" id="IPR037522">
    <property type="entry name" value="HD_GYP_dom"/>
</dbReference>
<dbReference type="PROSITE" id="PS51831">
    <property type="entry name" value="HD"/>
    <property type="match status" value="1"/>
</dbReference>
<feature type="domain" description="HD-GYP" evidence="3">
    <location>
        <begin position="133"/>
        <end position="329"/>
    </location>
</feature>
<organism evidence="4 5">
    <name type="scientific">Desulfuribacillus alkaliarsenatis</name>
    <dbReference type="NCBI Taxonomy" id="766136"/>
    <lineage>
        <taxon>Bacteria</taxon>
        <taxon>Bacillati</taxon>
        <taxon>Bacillota</taxon>
        <taxon>Desulfuribacillia</taxon>
        <taxon>Desulfuribacillales</taxon>
        <taxon>Desulfuribacillaceae</taxon>
        <taxon>Desulfuribacillus</taxon>
    </lineage>
</organism>
<sequence length="371" mass="42070">MIEVNIKDLKAGALLAEDVKSSLGGAILYKDTRIEEYHKELLNAFTISSVKIVEEKKTETKLTKTKLSENKKQKSNTSDNNEPTLKKPAFKYEEFEKQYNKAVGLLKNVMLEVEYTRKVPLLEIRSAIKPMLENICDQPNITLVLDQIKSKEAYTYQHLVGVGVLSTLIARFMNYKENELMQIGLAGTLHDIGKAKISDSILRKKGPLNHIEYEEIKKHPIYSYEILENVTGINQGVVLAALEHHERDDGFGYPYKRKGFEMHPYSKIVAVADIFHAMTSNREYKNAENIYHVLKQINQDAFGKLDPKVVTSLINGLLNYCIGKSVELNNGTKGEIIFINSTVPLKPLIKVGNEFIDLNKRTDIAIEKLTI</sequence>
<dbReference type="SUPFAM" id="SSF109604">
    <property type="entry name" value="HD-domain/PDEase-like"/>
    <property type="match status" value="1"/>
</dbReference>
<dbReference type="AlphaFoldDB" id="A0A1E5G2K8"/>
<proteinExistence type="predicted"/>
<dbReference type="RefSeq" id="WP_069642705.1">
    <property type="nucleotide sequence ID" value="NZ_MIJE01000011.1"/>
</dbReference>
<dbReference type="Gene3D" id="1.10.3210.10">
    <property type="entry name" value="Hypothetical protein af1432"/>
    <property type="match status" value="1"/>
</dbReference>
<name>A0A1E5G2K8_9FIRM</name>
<dbReference type="PANTHER" id="PTHR43155">
    <property type="entry name" value="CYCLIC DI-GMP PHOSPHODIESTERASE PA4108-RELATED"/>
    <property type="match status" value="1"/>
</dbReference>
<dbReference type="SMART" id="SM00471">
    <property type="entry name" value="HDc"/>
    <property type="match status" value="1"/>
</dbReference>
<dbReference type="EMBL" id="MIJE01000011">
    <property type="protein sequence ID" value="OEF97307.1"/>
    <property type="molecule type" value="Genomic_DNA"/>
</dbReference>
<evidence type="ECO:0000259" key="3">
    <source>
        <dbReference type="PROSITE" id="PS51832"/>
    </source>
</evidence>
<keyword evidence="5" id="KW-1185">Reference proteome</keyword>
<evidence type="ECO:0000313" key="4">
    <source>
        <dbReference type="EMBL" id="OEF97307.1"/>
    </source>
</evidence>
<feature type="region of interest" description="Disordered" evidence="1">
    <location>
        <begin position="61"/>
        <end position="85"/>
    </location>
</feature>
<evidence type="ECO:0000259" key="2">
    <source>
        <dbReference type="PROSITE" id="PS51831"/>
    </source>
</evidence>
<evidence type="ECO:0000313" key="5">
    <source>
        <dbReference type="Proteomes" id="UP000094296"/>
    </source>
</evidence>
<reference evidence="4 5" key="1">
    <citation type="submission" date="2016-09" db="EMBL/GenBank/DDBJ databases">
        <title>Draft genome sequence for the type strain of Desulfuribacillus alkaliarsenatis AHT28, an obligately anaerobic, sulfidogenic bacterium isolated from Russian soda lake sediments.</title>
        <authorList>
            <person name="Abin C.A."/>
            <person name="Hollibaugh J.T."/>
        </authorList>
    </citation>
    <scope>NUCLEOTIDE SEQUENCE [LARGE SCALE GENOMIC DNA]</scope>
    <source>
        <strain evidence="4 5">AHT28</strain>
    </source>
</reference>
<dbReference type="InterPro" id="IPR006674">
    <property type="entry name" value="HD_domain"/>
</dbReference>
<comment type="caution">
    <text evidence="4">The sequence shown here is derived from an EMBL/GenBank/DDBJ whole genome shotgun (WGS) entry which is preliminary data.</text>
</comment>
<feature type="compositionally biased region" description="Basic and acidic residues" evidence="1">
    <location>
        <begin position="61"/>
        <end position="72"/>
    </location>
</feature>
<feature type="domain" description="HD" evidence="2">
    <location>
        <begin position="155"/>
        <end position="278"/>
    </location>
</feature>
<dbReference type="Proteomes" id="UP000094296">
    <property type="component" value="Unassembled WGS sequence"/>
</dbReference>
<dbReference type="OrthoDB" id="9759601at2"/>
<dbReference type="PROSITE" id="PS51832">
    <property type="entry name" value="HD_GYP"/>
    <property type="match status" value="1"/>
</dbReference>
<gene>
    <name evidence="4" type="ORF">BHF68_03555</name>
</gene>
<accession>A0A1E5G2K8</accession>
<dbReference type="InterPro" id="IPR003607">
    <property type="entry name" value="HD/PDEase_dom"/>
</dbReference>
<dbReference type="STRING" id="766136.BHF68_03555"/>
<dbReference type="PANTHER" id="PTHR43155:SF2">
    <property type="entry name" value="CYCLIC DI-GMP PHOSPHODIESTERASE PA4108"/>
    <property type="match status" value="1"/>
</dbReference>
<dbReference type="CDD" id="cd00077">
    <property type="entry name" value="HDc"/>
    <property type="match status" value="1"/>
</dbReference>